<dbReference type="EMBL" id="JAUJYN010000012">
    <property type="protein sequence ID" value="KAK1259089.1"/>
    <property type="molecule type" value="Genomic_DNA"/>
</dbReference>
<name>A0AAV9A4L7_ACOGR</name>
<reference evidence="2" key="1">
    <citation type="journal article" date="2023" name="Nat. Commun.">
        <title>Diploid and tetraploid genomes of Acorus and the evolution of monocots.</title>
        <authorList>
            <person name="Ma L."/>
            <person name="Liu K.W."/>
            <person name="Li Z."/>
            <person name="Hsiao Y.Y."/>
            <person name="Qi Y."/>
            <person name="Fu T."/>
            <person name="Tang G.D."/>
            <person name="Zhang D."/>
            <person name="Sun W.H."/>
            <person name="Liu D.K."/>
            <person name="Li Y."/>
            <person name="Chen G.Z."/>
            <person name="Liu X.D."/>
            <person name="Liao X.Y."/>
            <person name="Jiang Y.T."/>
            <person name="Yu X."/>
            <person name="Hao Y."/>
            <person name="Huang J."/>
            <person name="Zhao X.W."/>
            <person name="Ke S."/>
            <person name="Chen Y.Y."/>
            <person name="Wu W.L."/>
            <person name="Hsu J.L."/>
            <person name="Lin Y.F."/>
            <person name="Huang M.D."/>
            <person name="Li C.Y."/>
            <person name="Huang L."/>
            <person name="Wang Z.W."/>
            <person name="Zhao X."/>
            <person name="Zhong W.Y."/>
            <person name="Peng D.H."/>
            <person name="Ahmad S."/>
            <person name="Lan S."/>
            <person name="Zhang J.S."/>
            <person name="Tsai W.C."/>
            <person name="Van de Peer Y."/>
            <person name="Liu Z.J."/>
        </authorList>
    </citation>
    <scope>NUCLEOTIDE SEQUENCE</scope>
    <source>
        <strain evidence="2">SCP</strain>
    </source>
</reference>
<keyword evidence="3" id="KW-1185">Reference proteome</keyword>
<protein>
    <submittedName>
        <fullName evidence="2">Uncharacterized protein</fullName>
    </submittedName>
</protein>
<proteinExistence type="predicted"/>
<feature type="region of interest" description="Disordered" evidence="1">
    <location>
        <begin position="1"/>
        <end position="65"/>
    </location>
</feature>
<comment type="caution">
    <text evidence="2">The sequence shown here is derived from an EMBL/GenBank/DDBJ whole genome shotgun (WGS) entry which is preliminary data.</text>
</comment>
<sequence>MVTGDEGDDEGDEILPVIYEDKDDSEEEEEGDNDTMEMDQETDEERGQGVVFDSHESDASDVMSD</sequence>
<evidence type="ECO:0000256" key="1">
    <source>
        <dbReference type="SAM" id="MobiDB-lite"/>
    </source>
</evidence>
<evidence type="ECO:0000313" key="2">
    <source>
        <dbReference type="EMBL" id="KAK1259089.1"/>
    </source>
</evidence>
<dbReference type="AlphaFoldDB" id="A0AAV9A4L7"/>
<feature type="compositionally biased region" description="Acidic residues" evidence="1">
    <location>
        <begin position="1"/>
        <end position="13"/>
    </location>
</feature>
<organism evidence="2 3">
    <name type="scientific">Acorus gramineus</name>
    <name type="common">Dwarf sweet flag</name>
    <dbReference type="NCBI Taxonomy" id="55184"/>
    <lineage>
        <taxon>Eukaryota</taxon>
        <taxon>Viridiplantae</taxon>
        <taxon>Streptophyta</taxon>
        <taxon>Embryophyta</taxon>
        <taxon>Tracheophyta</taxon>
        <taxon>Spermatophyta</taxon>
        <taxon>Magnoliopsida</taxon>
        <taxon>Liliopsida</taxon>
        <taxon>Acoraceae</taxon>
        <taxon>Acorus</taxon>
    </lineage>
</organism>
<reference evidence="2" key="2">
    <citation type="submission" date="2023-06" db="EMBL/GenBank/DDBJ databases">
        <authorList>
            <person name="Ma L."/>
            <person name="Liu K.-W."/>
            <person name="Li Z."/>
            <person name="Hsiao Y.-Y."/>
            <person name="Qi Y."/>
            <person name="Fu T."/>
            <person name="Tang G."/>
            <person name="Zhang D."/>
            <person name="Sun W.-H."/>
            <person name="Liu D.-K."/>
            <person name="Li Y."/>
            <person name="Chen G.-Z."/>
            <person name="Liu X.-D."/>
            <person name="Liao X.-Y."/>
            <person name="Jiang Y.-T."/>
            <person name="Yu X."/>
            <person name="Hao Y."/>
            <person name="Huang J."/>
            <person name="Zhao X.-W."/>
            <person name="Ke S."/>
            <person name="Chen Y.-Y."/>
            <person name="Wu W.-L."/>
            <person name="Hsu J.-L."/>
            <person name="Lin Y.-F."/>
            <person name="Huang M.-D."/>
            <person name="Li C.-Y."/>
            <person name="Huang L."/>
            <person name="Wang Z.-W."/>
            <person name="Zhao X."/>
            <person name="Zhong W.-Y."/>
            <person name="Peng D.-H."/>
            <person name="Ahmad S."/>
            <person name="Lan S."/>
            <person name="Zhang J.-S."/>
            <person name="Tsai W.-C."/>
            <person name="Van De Peer Y."/>
            <person name="Liu Z.-J."/>
        </authorList>
    </citation>
    <scope>NUCLEOTIDE SEQUENCE</scope>
    <source>
        <strain evidence="2">SCP</strain>
        <tissue evidence="2">Leaves</tissue>
    </source>
</reference>
<accession>A0AAV9A4L7</accession>
<feature type="compositionally biased region" description="Acidic residues" evidence="1">
    <location>
        <begin position="21"/>
        <end position="44"/>
    </location>
</feature>
<gene>
    <name evidence="2" type="ORF">QJS04_geneDACA005613</name>
</gene>
<dbReference type="Proteomes" id="UP001179952">
    <property type="component" value="Unassembled WGS sequence"/>
</dbReference>
<evidence type="ECO:0000313" key="3">
    <source>
        <dbReference type="Proteomes" id="UP001179952"/>
    </source>
</evidence>